<dbReference type="EMBL" id="FRAP01000016">
    <property type="protein sequence ID" value="SHL03450.1"/>
    <property type="molecule type" value="Genomic_DNA"/>
</dbReference>
<evidence type="ECO:0000313" key="1">
    <source>
        <dbReference type="EMBL" id="SHL03450.1"/>
    </source>
</evidence>
<evidence type="ECO:0000313" key="2">
    <source>
        <dbReference type="Proteomes" id="UP000184363"/>
    </source>
</evidence>
<dbReference type="Pfam" id="PF03243">
    <property type="entry name" value="MerB"/>
    <property type="match status" value="1"/>
</dbReference>
<organism evidence="1 2">
    <name type="scientific">Pseudonocardia thermophila</name>
    <dbReference type="NCBI Taxonomy" id="1848"/>
    <lineage>
        <taxon>Bacteria</taxon>
        <taxon>Bacillati</taxon>
        <taxon>Actinomycetota</taxon>
        <taxon>Actinomycetes</taxon>
        <taxon>Pseudonocardiales</taxon>
        <taxon>Pseudonocardiaceae</taxon>
        <taxon>Pseudonocardia</taxon>
    </lineage>
</organism>
<dbReference type="AlphaFoldDB" id="A0A1M6XBS6"/>
<protein>
    <submittedName>
        <fullName evidence="1">Alkylmercury lyase</fullName>
    </submittedName>
</protein>
<dbReference type="OrthoDB" id="7185309at2"/>
<dbReference type="Gene3D" id="3.30.450.410">
    <property type="match status" value="1"/>
</dbReference>
<keyword evidence="1" id="KW-0456">Lyase</keyword>
<dbReference type="Proteomes" id="UP000184363">
    <property type="component" value="Unassembled WGS sequence"/>
</dbReference>
<keyword evidence="2" id="KW-1185">Reference proteome</keyword>
<name>A0A1M6XBS6_PSETH</name>
<reference evidence="1 2" key="1">
    <citation type="submission" date="2016-11" db="EMBL/GenBank/DDBJ databases">
        <authorList>
            <person name="Jaros S."/>
            <person name="Januszkiewicz K."/>
            <person name="Wedrychowicz H."/>
        </authorList>
    </citation>
    <scope>NUCLEOTIDE SEQUENCE [LARGE SCALE GENOMIC DNA]</scope>
    <source>
        <strain evidence="1 2">DSM 43832</strain>
    </source>
</reference>
<accession>A0A1M6XBS6</accession>
<dbReference type="GO" id="GO:0018836">
    <property type="term" value="F:alkylmercury lyase activity"/>
    <property type="evidence" value="ECO:0007669"/>
    <property type="project" value="InterPro"/>
</dbReference>
<sequence length="233" mass="24437">MSTAEGPLRIESLCDAGQGGVAARQAGLPTTIRQVHRAVLRAFLATGQAPHRDDLGLPEGIDPAEAFRRLDEVDLVHLDDGRVAVAYPFSGVPTGHVVRLAGAAPVHAMCAIDALGIPLMTGRDGAIESADPNDGRPIRVERRGATWSWSPETTVVLLAQTRGCGPAADCLCPTITFHPKQERAEEYLRSCPELTGLVLDQAQAVEIAYCSFGPLLAGAPGLDAASSGTEVLT</sequence>
<dbReference type="RefSeq" id="WP_073458783.1">
    <property type="nucleotide sequence ID" value="NZ_CALGVN010000027.1"/>
</dbReference>
<proteinExistence type="predicted"/>
<gene>
    <name evidence="1" type="ORF">SAMN05443637_116157</name>
</gene>
<dbReference type="InterPro" id="IPR004927">
    <property type="entry name" value="MerB"/>
</dbReference>
<dbReference type="SUPFAM" id="SSF160387">
    <property type="entry name" value="NosL/MerB-like"/>
    <property type="match status" value="1"/>
</dbReference>
<dbReference type="STRING" id="1848.SAMN05443637_116157"/>
<dbReference type="InterPro" id="IPR053717">
    <property type="entry name" value="MerB_lyase_sf"/>
</dbReference>